<comment type="subcellular location">
    <subcellularLocation>
        <location evidence="1">Cell outer membrane</location>
        <topology evidence="1">Multi-pass membrane protein</topology>
    </subcellularLocation>
</comment>
<dbReference type="KEGG" id="aant:HUK68_19120"/>
<evidence type="ECO:0000256" key="4">
    <source>
        <dbReference type="ARBA" id="ARBA00022452"/>
    </source>
</evidence>
<evidence type="ECO:0000313" key="18">
    <source>
        <dbReference type="EMBL" id="QKV54840.1"/>
    </source>
</evidence>
<evidence type="ECO:0000259" key="17">
    <source>
        <dbReference type="Pfam" id="PF22461"/>
    </source>
</evidence>
<feature type="signal peptide" evidence="15">
    <location>
        <begin position="1"/>
        <end position="25"/>
    </location>
</feature>
<evidence type="ECO:0000256" key="10">
    <source>
        <dbReference type="ARBA" id="ARBA00023114"/>
    </source>
</evidence>
<feature type="chain" id="PRO_5027036155" evidence="15">
    <location>
        <begin position="26"/>
        <end position="399"/>
    </location>
</feature>
<gene>
    <name evidence="18" type="ORF">HUK68_19120</name>
</gene>
<keyword evidence="14" id="KW-0449">Lipoprotein</keyword>
<evidence type="ECO:0000256" key="15">
    <source>
        <dbReference type="SAM" id="SignalP"/>
    </source>
</evidence>
<evidence type="ECO:0000256" key="11">
    <source>
        <dbReference type="ARBA" id="ARBA00023136"/>
    </source>
</evidence>
<dbReference type="GO" id="GO:0009279">
    <property type="term" value="C:cell outer membrane"/>
    <property type="evidence" value="ECO:0007669"/>
    <property type="project" value="UniProtKB-SubCell"/>
</dbReference>
<dbReference type="GO" id="GO:0046930">
    <property type="term" value="C:pore complex"/>
    <property type="evidence" value="ECO:0007669"/>
    <property type="project" value="UniProtKB-KW"/>
</dbReference>
<feature type="domain" description="SLBB" evidence="17">
    <location>
        <begin position="275"/>
        <end position="369"/>
    </location>
</feature>
<dbReference type="PROSITE" id="PS51257">
    <property type="entry name" value="PROKAR_LIPOPROTEIN"/>
    <property type="match status" value="1"/>
</dbReference>
<dbReference type="PANTHER" id="PTHR33619:SF3">
    <property type="entry name" value="POLYSACCHARIDE EXPORT PROTEIN GFCE-RELATED"/>
    <property type="match status" value="1"/>
</dbReference>
<evidence type="ECO:0000256" key="14">
    <source>
        <dbReference type="ARBA" id="ARBA00023288"/>
    </source>
</evidence>
<evidence type="ECO:0000256" key="3">
    <source>
        <dbReference type="ARBA" id="ARBA00022448"/>
    </source>
</evidence>
<keyword evidence="10" id="KW-0626">Porin</keyword>
<dbReference type="InterPro" id="IPR049712">
    <property type="entry name" value="Poly_export"/>
</dbReference>
<reference evidence="18 19" key="1">
    <citation type="submission" date="2020-06" db="EMBL/GenBank/DDBJ databases">
        <title>Acidovorax antarctica sp. nov., isolated from Corinth ice sheet soil, Antarctic Fields Peninsula.</title>
        <authorList>
            <person name="Xu Q."/>
            <person name="Peng F."/>
        </authorList>
    </citation>
    <scope>NUCLEOTIDE SEQUENCE [LARGE SCALE GENOMIC DNA]</scope>
    <source>
        <strain evidence="18 19">16-35-5</strain>
    </source>
</reference>
<keyword evidence="9" id="KW-0406">Ion transport</keyword>
<dbReference type="PANTHER" id="PTHR33619">
    <property type="entry name" value="POLYSACCHARIDE EXPORT PROTEIN GFCE-RELATED"/>
    <property type="match status" value="1"/>
</dbReference>
<dbReference type="GO" id="GO:0015288">
    <property type="term" value="F:porin activity"/>
    <property type="evidence" value="ECO:0007669"/>
    <property type="project" value="UniProtKB-KW"/>
</dbReference>
<keyword evidence="4" id="KW-1134">Transmembrane beta strand</keyword>
<protein>
    <submittedName>
        <fullName evidence="18">Polysaccharide export protein</fullName>
    </submittedName>
</protein>
<accession>A0A6N1XAK1</accession>
<proteinExistence type="inferred from homology"/>
<dbReference type="Gene3D" id="3.30.1950.10">
    <property type="entry name" value="wza like domain"/>
    <property type="match status" value="1"/>
</dbReference>
<dbReference type="EMBL" id="CP054840">
    <property type="protein sequence ID" value="QKV54840.1"/>
    <property type="molecule type" value="Genomic_DNA"/>
</dbReference>
<evidence type="ECO:0000256" key="5">
    <source>
        <dbReference type="ARBA" id="ARBA00022597"/>
    </source>
</evidence>
<dbReference type="GO" id="GO:0015159">
    <property type="term" value="F:polysaccharide transmembrane transporter activity"/>
    <property type="evidence" value="ECO:0007669"/>
    <property type="project" value="InterPro"/>
</dbReference>
<feature type="domain" description="SLBB" evidence="17">
    <location>
        <begin position="190"/>
        <end position="263"/>
    </location>
</feature>
<evidence type="ECO:0000256" key="8">
    <source>
        <dbReference type="ARBA" id="ARBA00023047"/>
    </source>
</evidence>
<dbReference type="InterPro" id="IPR003715">
    <property type="entry name" value="Poly_export_N"/>
</dbReference>
<evidence type="ECO:0000256" key="13">
    <source>
        <dbReference type="ARBA" id="ARBA00023237"/>
    </source>
</evidence>
<evidence type="ECO:0000256" key="9">
    <source>
        <dbReference type="ARBA" id="ARBA00023065"/>
    </source>
</evidence>
<dbReference type="Proteomes" id="UP000509579">
    <property type="component" value="Chromosome"/>
</dbReference>
<evidence type="ECO:0000313" key="19">
    <source>
        <dbReference type="Proteomes" id="UP000509579"/>
    </source>
</evidence>
<keyword evidence="11" id="KW-0472">Membrane</keyword>
<feature type="domain" description="Polysaccharide export protein N-terminal" evidence="16">
    <location>
        <begin position="88"/>
        <end position="183"/>
    </location>
</feature>
<evidence type="ECO:0000256" key="1">
    <source>
        <dbReference type="ARBA" id="ARBA00004571"/>
    </source>
</evidence>
<sequence length="399" mass="42438">MNAKPAASTARSTTLRMLIASGAVAVLSACSTAPTWLPTSGPSTKQVEEAVANPEDMGIQIVEVNDTVARRVLASQRQSLFSEVFDATAQSGYVIGAGDVIEVSVWEAPPAALFGSGAIDPRGGPSTTRVTALPEQMVNSNGSVNIPFAGQIMAAGRTPQQIETEIIQRLKGKANQPQVLVRMIRNNTANVTVVGEVANSTRMPLTARGERLLDALAAAGGTRQPVNKMTLQLTRGTQVQALPLDTIIRDPRQNIVLQPGDVVTSLFQPLSFTALGATGKNEELNFEAQGISLAQALARVGGVQDMRADAQGVFIFRLESPAALDLQGKTVATTPEGKVPVIYRMNLRDPATFFVAQSFPMKDKDLLYVSNAPAAELQKFLNVIFSTIYPVANLISVTR</sequence>
<evidence type="ECO:0000256" key="12">
    <source>
        <dbReference type="ARBA" id="ARBA00023139"/>
    </source>
</evidence>
<keyword evidence="12" id="KW-0564">Palmitate</keyword>
<name>A0A6N1XAK1_9BURK</name>
<comment type="similarity">
    <text evidence="2">Belongs to the BexD/CtrA/VexA family.</text>
</comment>
<dbReference type="AlphaFoldDB" id="A0A6N1XAK1"/>
<keyword evidence="13" id="KW-0998">Cell outer membrane</keyword>
<keyword evidence="7 15" id="KW-0732">Signal</keyword>
<dbReference type="Pfam" id="PF22461">
    <property type="entry name" value="SLBB_2"/>
    <property type="match status" value="2"/>
</dbReference>
<evidence type="ECO:0000256" key="7">
    <source>
        <dbReference type="ARBA" id="ARBA00022729"/>
    </source>
</evidence>
<keyword evidence="19" id="KW-1185">Reference proteome</keyword>
<dbReference type="Pfam" id="PF02563">
    <property type="entry name" value="Poly_export"/>
    <property type="match status" value="1"/>
</dbReference>
<dbReference type="Gene3D" id="3.10.560.10">
    <property type="entry name" value="Outer membrane lipoprotein wza domain like"/>
    <property type="match status" value="2"/>
</dbReference>
<evidence type="ECO:0000256" key="2">
    <source>
        <dbReference type="ARBA" id="ARBA00009450"/>
    </source>
</evidence>
<evidence type="ECO:0000259" key="16">
    <source>
        <dbReference type="Pfam" id="PF02563"/>
    </source>
</evidence>
<dbReference type="GO" id="GO:0006811">
    <property type="term" value="P:monoatomic ion transport"/>
    <property type="evidence" value="ECO:0007669"/>
    <property type="project" value="UniProtKB-KW"/>
</dbReference>
<dbReference type="InterPro" id="IPR054765">
    <property type="entry name" value="SLBB_dom"/>
</dbReference>
<evidence type="ECO:0000256" key="6">
    <source>
        <dbReference type="ARBA" id="ARBA00022692"/>
    </source>
</evidence>
<keyword evidence="6" id="KW-0812">Transmembrane</keyword>
<keyword evidence="8" id="KW-0625">Polysaccharide transport</keyword>
<keyword evidence="3" id="KW-0813">Transport</keyword>
<keyword evidence="5" id="KW-0762">Sugar transport</keyword>
<organism evidence="18 19">
    <name type="scientific">Comamonas antarctica</name>
    <dbReference type="NCBI Taxonomy" id="2743470"/>
    <lineage>
        <taxon>Bacteria</taxon>
        <taxon>Pseudomonadati</taxon>
        <taxon>Pseudomonadota</taxon>
        <taxon>Betaproteobacteria</taxon>
        <taxon>Burkholderiales</taxon>
        <taxon>Comamonadaceae</taxon>
        <taxon>Comamonas</taxon>
    </lineage>
</organism>